<reference evidence="3" key="1">
    <citation type="submission" date="2013-02" db="EMBL/GenBank/DDBJ databases">
        <authorList>
            <person name="Hughes D."/>
        </authorList>
    </citation>
    <scope>NUCLEOTIDE SEQUENCE</scope>
    <source>
        <strain>Durham</strain>
        <strain evidence="3">NC isolate 2 -- Noor lab</strain>
    </source>
</reference>
<protein>
    <submittedName>
        <fullName evidence="2">Uncharacterized protein</fullName>
    </submittedName>
</protein>
<sequence>SAAVGASYRTRRAASGPEALPLSSHSVELPLNPVDENGNGVIETSSLKQLNRNSNIKNSQKDGAELNAVIMGNGDIRRNRRDASGCVINTNARRHLWIGCTAPNIIDVRPNCNTDGEEEYSCHGSWMENGTTFMVARHKSTKHLVCITYRPTELKVAKLIIGDTCKCGDPSGSSSLFPTAILTLSAILTAIVYSGR</sequence>
<dbReference type="AlphaFoldDB" id="T1GHA3"/>
<keyword evidence="3" id="KW-1185">Reference proteome</keyword>
<organism evidence="2 3">
    <name type="scientific">Megaselia scalaris</name>
    <name type="common">Humpbacked fly</name>
    <name type="synonym">Phora scalaris</name>
    <dbReference type="NCBI Taxonomy" id="36166"/>
    <lineage>
        <taxon>Eukaryota</taxon>
        <taxon>Metazoa</taxon>
        <taxon>Ecdysozoa</taxon>
        <taxon>Arthropoda</taxon>
        <taxon>Hexapoda</taxon>
        <taxon>Insecta</taxon>
        <taxon>Pterygota</taxon>
        <taxon>Neoptera</taxon>
        <taxon>Endopterygota</taxon>
        <taxon>Diptera</taxon>
        <taxon>Brachycera</taxon>
        <taxon>Muscomorpha</taxon>
        <taxon>Platypezoidea</taxon>
        <taxon>Phoridae</taxon>
        <taxon>Megaseliini</taxon>
        <taxon>Megaselia</taxon>
    </lineage>
</organism>
<dbReference type="HOGENOM" id="CLU_1393315_0_0_1"/>
<proteinExistence type="predicted"/>
<dbReference type="EMBL" id="CAQQ02049853">
    <property type="status" value="NOT_ANNOTATED_CDS"/>
    <property type="molecule type" value="Genomic_DNA"/>
</dbReference>
<dbReference type="EMBL" id="CAQQ02049852">
    <property type="status" value="NOT_ANNOTATED_CDS"/>
    <property type="molecule type" value="Genomic_DNA"/>
</dbReference>
<reference evidence="2" key="2">
    <citation type="submission" date="2015-06" db="UniProtKB">
        <authorList>
            <consortium name="EnsemblMetazoa"/>
        </authorList>
    </citation>
    <scope>IDENTIFICATION</scope>
</reference>
<name>T1GHA3_MEGSC</name>
<dbReference type="Proteomes" id="UP000015102">
    <property type="component" value="Unassembled WGS sequence"/>
</dbReference>
<evidence type="ECO:0000313" key="3">
    <source>
        <dbReference type="Proteomes" id="UP000015102"/>
    </source>
</evidence>
<dbReference type="EnsemblMetazoa" id="MESCA002793-RA">
    <property type="protein sequence ID" value="MESCA002793-PA"/>
    <property type="gene ID" value="MESCA002793"/>
</dbReference>
<dbReference type="STRING" id="36166.T1GHA3"/>
<evidence type="ECO:0000256" key="1">
    <source>
        <dbReference type="SAM" id="MobiDB-lite"/>
    </source>
</evidence>
<dbReference type="PANTHER" id="PTHR22255">
    <property type="entry name" value="LP06548P"/>
    <property type="match status" value="1"/>
</dbReference>
<dbReference type="PANTHER" id="PTHR22255:SF9">
    <property type="entry name" value="LP06548P"/>
    <property type="match status" value="1"/>
</dbReference>
<evidence type="ECO:0000313" key="2">
    <source>
        <dbReference type="EnsemblMetazoa" id="MESCA002793-PA"/>
    </source>
</evidence>
<feature type="region of interest" description="Disordered" evidence="1">
    <location>
        <begin position="1"/>
        <end position="24"/>
    </location>
</feature>
<dbReference type="GO" id="GO:0061909">
    <property type="term" value="P:autophagosome-lysosome fusion"/>
    <property type="evidence" value="ECO:0007669"/>
    <property type="project" value="TreeGrafter"/>
</dbReference>
<accession>T1GHA3</accession>